<feature type="compositionally biased region" description="Pro residues" evidence="1">
    <location>
        <begin position="1"/>
        <end position="13"/>
    </location>
</feature>
<proteinExistence type="predicted"/>
<accession>A0A314URZ3</accession>
<organism evidence="2 3">
    <name type="scientific">Prunus yedoensis var. nudiflora</name>
    <dbReference type="NCBI Taxonomy" id="2094558"/>
    <lineage>
        <taxon>Eukaryota</taxon>
        <taxon>Viridiplantae</taxon>
        <taxon>Streptophyta</taxon>
        <taxon>Embryophyta</taxon>
        <taxon>Tracheophyta</taxon>
        <taxon>Spermatophyta</taxon>
        <taxon>Magnoliopsida</taxon>
        <taxon>eudicotyledons</taxon>
        <taxon>Gunneridae</taxon>
        <taxon>Pentapetalae</taxon>
        <taxon>rosids</taxon>
        <taxon>fabids</taxon>
        <taxon>Rosales</taxon>
        <taxon>Rosaceae</taxon>
        <taxon>Amygdaloideae</taxon>
        <taxon>Amygdaleae</taxon>
        <taxon>Prunus</taxon>
    </lineage>
</organism>
<name>A0A314URZ3_PRUYE</name>
<reference evidence="2 3" key="1">
    <citation type="submission" date="2018-02" db="EMBL/GenBank/DDBJ databases">
        <title>Draft genome of wild Prunus yedoensis var. nudiflora.</title>
        <authorList>
            <person name="Baek S."/>
            <person name="Kim J.-H."/>
            <person name="Choi K."/>
            <person name="Kim G.-B."/>
            <person name="Cho A."/>
            <person name="Jang H."/>
            <person name="Shin C.-H."/>
            <person name="Yu H.-J."/>
            <person name="Mun J.-H."/>
        </authorList>
    </citation>
    <scope>NUCLEOTIDE SEQUENCE [LARGE SCALE GENOMIC DNA]</scope>
    <source>
        <strain evidence="3">cv. Jeju island</strain>
        <tissue evidence="2">Leaf</tissue>
    </source>
</reference>
<comment type="caution">
    <text evidence="2">The sequence shown here is derived from an EMBL/GenBank/DDBJ whole genome shotgun (WGS) entry which is preliminary data.</text>
</comment>
<evidence type="ECO:0000313" key="2">
    <source>
        <dbReference type="EMBL" id="PQM39374.1"/>
    </source>
</evidence>
<dbReference type="EMBL" id="PJQY01003194">
    <property type="protein sequence ID" value="PQM39374.1"/>
    <property type="molecule type" value="Genomic_DNA"/>
</dbReference>
<keyword evidence="3" id="KW-1185">Reference proteome</keyword>
<feature type="region of interest" description="Disordered" evidence="1">
    <location>
        <begin position="1"/>
        <end position="23"/>
    </location>
</feature>
<evidence type="ECO:0000256" key="1">
    <source>
        <dbReference type="SAM" id="MobiDB-lite"/>
    </source>
</evidence>
<sequence length="95" mass="10015">MSANIPSPPPPSPNLMFAKSPPPPSHPNLISVIIIPSSPPQANEAVAFYEGVFGAQTIQHSSHPVAVGVEGNKSLTWLSNYCIFVGSTHIIVSDQ</sequence>
<dbReference type="Proteomes" id="UP000250321">
    <property type="component" value="Unassembled WGS sequence"/>
</dbReference>
<evidence type="ECO:0000313" key="3">
    <source>
        <dbReference type="Proteomes" id="UP000250321"/>
    </source>
</evidence>
<gene>
    <name evidence="2" type="ORF">Pyn_14340</name>
</gene>
<dbReference type="AlphaFoldDB" id="A0A314URZ3"/>
<protein>
    <submittedName>
        <fullName evidence="2">Uncharacterized protein</fullName>
    </submittedName>
</protein>